<name>A0A5S6R1K3_TRIMR</name>
<feature type="region of interest" description="Disordered" evidence="1">
    <location>
        <begin position="79"/>
        <end position="109"/>
    </location>
</feature>
<reference evidence="3" key="1">
    <citation type="submission" date="2019-12" db="UniProtKB">
        <authorList>
            <consortium name="WormBaseParasite"/>
        </authorList>
    </citation>
    <scope>IDENTIFICATION</scope>
</reference>
<dbReference type="AlphaFoldDB" id="A0A5S6R1K3"/>
<organism evidence="2 3">
    <name type="scientific">Trichuris muris</name>
    <name type="common">Mouse whipworm</name>
    <dbReference type="NCBI Taxonomy" id="70415"/>
    <lineage>
        <taxon>Eukaryota</taxon>
        <taxon>Metazoa</taxon>
        <taxon>Ecdysozoa</taxon>
        <taxon>Nematoda</taxon>
        <taxon>Enoplea</taxon>
        <taxon>Dorylaimia</taxon>
        <taxon>Trichinellida</taxon>
        <taxon>Trichuridae</taxon>
        <taxon>Trichuris</taxon>
    </lineage>
</organism>
<dbReference type="Proteomes" id="UP000046395">
    <property type="component" value="Unassembled WGS sequence"/>
</dbReference>
<protein>
    <submittedName>
        <fullName evidence="3">CCHC-type domain-containing protein</fullName>
    </submittedName>
</protein>
<sequence>MGALTLDELLTGAQAMLAKGHPVRTTIAAASSGSTPEAAVSGATWRFYACGGSNHFARDCMNQCQESCALRQVDKERRRTRIRWSGGDTSRRPEAIPANEGVEGAPVPS</sequence>
<evidence type="ECO:0000256" key="1">
    <source>
        <dbReference type="SAM" id="MobiDB-lite"/>
    </source>
</evidence>
<dbReference type="WBParaSite" id="TMUE_3000013531.1">
    <property type="protein sequence ID" value="TMUE_3000013531.1"/>
    <property type="gene ID" value="WBGene00291819"/>
</dbReference>
<evidence type="ECO:0000313" key="2">
    <source>
        <dbReference type="Proteomes" id="UP000046395"/>
    </source>
</evidence>
<keyword evidence="2" id="KW-1185">Reference proteome</keyword>
<accession>A0A5S6R1K3</accession>
<evidence type="ECO:0000313" key="3">
    <source>
        <dbReference type="WBParaSite" id="TMUE_3000013531.1"/>
    </source>
</evidence>
<proteinExistence type="predicted"/>